<evidence type="ECO:0000256" key="1">
    <source>
        <dbReference type="SAM" id="MobiDB-lite"/>
    </source>
</evidence>
<evidence type="ECO:0000256" key="2">
    <source>
        <dbReference type="SAM" id="Phobius"/>
    </source>
</evidence>
<feature type="compositionally biased region" description="Basic and acidic residues" evidence="1">
    <location>
        <begin position="9"/>
        <end position="53"/>
    </location>
</feature>
<dbReference type="AlphaFoldDB" id="W1NKP1"/>
<dbReference type="HOGENOM" id="CLU_076224_0_0_1"/>
<evidence type="ECO:0000313" key="3">
    <source>
        <dbReference type="EMBL" id="ERM95750.1"/>
    </source>
</evidence>
<dbReference type="PANTHER" id="PTHR15907">
    <property type="entry name" value="DUF614 FAMILY PROTEIN-RELATED"/>
    <property type="match status" value="1"/>
</dbReference>
<dbReference type="Proteomes" id="UP000017836">
    <property type="component" value="Unassembled WGS sequence"/>
</dbReference>
<dbReference type="EMBL" id="KI397474">
    <property type="protein sequence ID" value="ERM95750.1"/>
    <property type="molecule type" value="Genomic_DNA"/>
</dbReference>
<keyword evidence="2" id="KW-0812">Transmembrane</keyword>
<accession>W1NKP1</accession>
<reference evidence="4" key="1">
    <citation type="journal article" date="2013" name="Science">
        <title>The Amborella genome and the evolution of flowering plants.</title>
        <authorList>
            <consortium name="Amborella Genome Project"/>
        </authorList>
    </citation>
    <scope>NUCLEOTIDE SEQUENCE [LARGE SCALE GENOMIC DNA]</scope>
</reference>
<protein>
    <recommendedName>
        <fullName evidence="5">PLAC8 family protein</fullName>
    </recommendedName>
</protein>
<gene>
    <name evidence="3" type="ORF">AMTR_s00023p00246550</name>
</gene>
<dbReference type="Gramene" id="ERM95750">
    <property type="protein sequence ID" value="ERM95750"/>
    <property type="gene ID" value="AMTR_s00023p00246550"/>
</dbReference>
<dbReference type="Pfam" id="PF04749">
    <property type="entry name" value="PLAC8"/>
    <property type="match status" value="1"/>
</dbReference>
<keyword evidence="2" id="KW-1133">Transmembrane helix</keyword>
<evidence type="ECO:0000313" key="4">
    <source>
        <dbReference type="Proteomes" id="UP000017836"/>
    </source>
</evidence>
<proteinExistence type="predicted"/>
<dbReference type="OrthoDB" id="1045822at2759"/>
<keyword evidence="2" id="KW-0472">Membrane</keyword>
<dbReference type="KEGG" id="atr:18423673"/>
<name>W1NKP1_AMBTC</name>
<evidence type="ECO:0008006" key="5">
    <source>
        <dbReference type="Google" id="ProtNLM"/>
    </source>
</evidence>
<dbReference type="eggNOG" id="ENOG502QVVC">
    <property type="taxonomic scope" value="Eukaryota"/>
</dbReference>
<organism evidence="3 4">
    <name type="scientific">Amborella trichopoda</name>
    <dbReference type="NCBI Taxonomy" id="13333"/>
    <lineage>
        <taxon>Eukaryota</taxon>
        <taxon>Viridiplantae</taxon>
        <taxon>Streptophyta</taxon>
        <taxon>Embryophyta</taxon>
        <taxon>Tracheophyta</taxon>
        <taxon>Spermatophyta</taxon>
        <taxon>Magnoliopsida</taxon>
        <taxon>Amborellales</taxon>
        <taxon>Amborellaceae</taxon>
        <taxon>Amborella</taxon>
    </lineage>
</organism>
<keyword evidence="4" id="KW-1185">Reference proteome</keyword>
<sequence>MEGAGMARSKAEEGEKSDEAKANNGVLKEDAETEKKEEFVSEDMKKEEREEEEKGWVAEGVPFVGVREQWNSSMFDCLGGDDNEFLSSDLEVCLLGAFAPCMLYASNVERMRSGGYLGSCTAYALLYFLGYSFYGSNCLAPCITYPSRTEIRRQFNLEGSCSALIRSGCCTSCIEDEEHLEEWDVRCDHASHFFCHNFTLCQEGRELRRRLPHPGFYGRSMLVMSPPSNQAMARGP</sequence>
<dbReference type="InterPro" id="IPR006461">
    <property type="entry name" value="PLAC_motif_containing"/>
</dbReference>
<feature type="transmembrane region" description="Helical" evidence="2">
    <location>
        <begin position="116"/>
        <end position="134"/>
    </location>
</feature>
<dbReference type="OMA" id="EAAKCCA"/>
<feature type="region of interest" description="Disordered" evidence="1">
    <location>
        <begin position="1"/>
        <end position="53"/>
    </location>
</feature>